<dbReference type="GO" id="GO:0004519">
    <property type="term" value="F:endonuclease activity"/>
    <property type="evidence" value="ECO:0007669"/>
    <property type="project" value="UniProtKB-KW"/>
</dbReference>
<dbReference type="OrthoDB" id="9811409at2"/>
<keyword evidence="3" id="KW-0540">Nuclease</keyword>
<dbReference type="Proteomes" id="UP000249341">
    <property type="component" value="Unassembled WGS sequence"/>
</dbReference>
<dbReference type="AlphaFoldDB" id="A0A327ZMH0"/>
<name>A0A327ZMH0_9ACTN</name>
<dbReference type="InterPro" id="IPR038570">
    <property type="entry name" value="HicA_sf"/>
</dbReference>
<proteinExistence type="inferred from homology"/>
<evidence type="ECO:0000313" key="10">
    <source>
        <dbReference type="Proteomes" id="UP000249341"/>
    </source>
</evidence>
<dbReference type="SUPFAM" id="SSF54786">
    <property type="entry name" value="YcfA/nrd intein domain"/>
    <property type="match status" value="1"/>
</dbReference>
<organism evidence="9 10">
    <name type="scientific">Actinoplanes lutulentus</name>
    <dbReference type="NCBI Taxonomy" id="1287878"/>
    <lineage>
        <taxon>Bacteria</taxon>
        <taxon>Bacillati</taxon>
        <taxon>Actinomycetota</taxon>
        <taxon>Actinomycetes</taxon>
        <taxon>Micromonosporales</taxon>
        <taxon>Micromonosporaceae</taxon>
        <taxon>Actinoplanes</taxon>
    </lineage>
</organism>
<gene>
    <name evidence="9" type="ORF">B0I29_104390</name>
</gene>
<evidence type="ECO:0000256" key="4">
    <source>
        <dbReference type="ARBA" id="ARBA00022759"/>
    </source>
</evidence>
<dbReference type="RefSeq" id="WP_111649032.1">
    <property type="nucleotide sequence ID" value="NZ_JACHWI010000001.1"/>
</dbReference>
<evidence type="ECO:0000256" key="8">
    <source>
        <dbReference type="SAM" id="MobiDB-lite"/>
    </source>
</evidence>
<keyword evidence="6" id="KW-0694">RNA-binding</keyword>
<sequence length="48" mass="5328">MPPIPSISGLRIVRALERHGFKTARIAGSHRTMRHQDGRGTPRPGARQ</sequence>
<evidence type="ECO:0000256" key="1">
    <source>
        <dbReference type="ARBA" id="ARBA00006620"/>
    </source>
</evidence>
<evidence type="ECO:0000256" key="5">
    <source>
        <dbReference type="ARBA" id="ARBA00022801"/>
    </source>
</evidence>
<comment type="similarity">
    <text evidence="1">Belongs to the HicA mRNA interferase family.</text>
</comment>
<dbReference type="GO" id="GO:0016787">
    <property type="term" value="F:hydrolase activity"/>
    <property type="evidence" value="ECO:0007669"/>
    <property type="project" value="UniProtKB-KW"/>
</dbReference>
<evidence type="ECO:0000256" key="2">
    <source>
        <dbReference type="ARBA" id="ARBA00022649"/>
    </source>
</evidence>
<dbReference type="InterPro" id="IPR012933">
    <property type="entry name" value="HicA_mRNA_interferase"/>
</dbReference>
<keyword evidence="5" id="KW-0378">Hydrolase</keyword>
<evidence type="ECO:0000313" key="9">
    <source>
        <dbReference type="EMBL" id="RAK39851.1"/>
    </source>
</evidence>
<reference evidence="9 10" key="1">
    <citation type="submission" date="2018-06" db="EMBL/GenBank/DDBJ databases">
        <title>Genomic Encyclopedia of Type Strains, Phase III (KMG-III): the genomes of soil and plant-associated and newly described type strains.</title>
        <authorList>
            <person name="Whitman W."/>
        </authorList>
    </citation>
    <scope>NUCLEOTIDE SEQUENCE [LARGE SCALE GENOMIC DNA]</scope>
    <source>
        <strain evidence="9 10">CGMCC 4.7090</strain>
    </source>
</reference>
<feature type="region of interest" description="Disordered" evidence="8">
    <location>
        <begin position="25"/>
        <end position="48"/>
    </location>
</feature>
<dbReference type="Pfam" id="PF07927">
    <property type="entry name" value="HicA_toxin"/>
    <property type="match status" value="1"/>
</dbReference>
<accession>A0A327ZMH0</accession>
<keyword evidence="7" id="KW-0346">Stress response</keyword>
<keyword evidence="4" id="KW-0255">Endonuclease</keyword>
<comment type="caution">
    <text evidence="9">The sequence shown here is derived from an EMBL/GenBank/DDBJ whole genome shotgun (WGS) entry which is preliminary data.</text>
</comment>
<dbReference type="Gene3D" id="3.30.920.30">
    <property type="entry name" value="Hypothetical protein"/>
    <property type="match status" value="1"/>
</dbReference>
<evidence type="ECO:0000256" key="6">
    <source>
        <dbReference type="ARBA" id="ARBA00022884"/>
    </source>
</evidence>
<evidence type="ECO:0000256" key="7">
    <source>
        <dbReference type="ARBA" id="ARBA00023016"/>
    </source>
</evidence>
<keyword evidence="10" id="KW-1185">Reference proteome</keyword>
<dbReference type="EMBL" id="QLMJ01000004">
    <property type="protein sequence ID" value="RAK39851.1"/>
    <property type="molecule type" value="Genomic_DNA"/>
</dbReference>
<evidence type="ECO:0000256" key="3">
    <source>
        <dbReference type="ARBA" id="ARBA00022722"/>
    </source>
</evidence>
<protein>
    <submittedName>
        <fullName evidence="9">HicA-like toxin of HicAB toxin-antitoxin system</fullName>
    </submittedName>
</protein>
<dbReference type="GO" id="GO:0003729">
    <property type="term" value="F:mRNA binding"/>
    <property type="evidence" value="ECO:0007669"/>
    <property type="project" value="InterPro"/>
</dbReference>
<keyword evidence="2" id="KW-1277">Toxin-antitoxin system</keyword>